<dbReference type="RefSeq" id="WP_158041263.1">
    <property type="nucleotide sequence ID" value="NZ_JACCFV010000001.1"/>
</dbReference>
<organism evidence="4 5">
    <name type="scientific">Pseudoclavibacter chungangensis</name>
    <dbReference type="NCBI Taxonomy" id="587635"/>
    <lineage>
        <taxon>Bacteria</taxon>
        <taxon>Bacillati</taxon>
        <taxon>Actinomycetota</taxon>
        <taxon>Actinomycetes</taxon>
        <taxon>Micrococcales</taxon>
        <taxon>Microbacteriaceae</taxon>
        <taxon>Pseudoclavibacter</taxon>
    </lineage>
</organism>
<dbReference type="EMBL" id="WBJZ01000016">
    <property type="protein sequence ID" value="KAB1655074.1"/>
    <property type="molecule type" value="Genomic_DNA"/>
</dbReference>
<keyword evidence="5" id="KW-1185">Reference proteome</keyword>
<dbReference type="PROSITE" id="PS51257">
    <property type="entry name" value="PROKAR_LIPOPROTEIN"/>
    <property type="match status" value="1"/>
</dbReference>
<dbReference type="OrthoDB" id="3628931at2"/>
<accession>A0A7J5BPM5</accession>
<feature type="signal peptide" evidence="2">
    <location>
        <begin position="1"/>
        <end position="34"/>
    </location>
</feature>
<comment type="caution">
    <text evidence="4">The sequence shown here is derived from an EMBL/GenBank/DDBJ whole genome shotgun (WGS) entry which is preliminary data.</text>
</comment>
<dbReference type="InterPro" id="IPR026004">
    <property type="entry name" value="Septum_form"/>
</dbReference>
<evidence type="ECO:0000256" key="1">
    <source>
        <dbReference type="SAM" id="MobiDB-lite"/>
    </source>
</evidence>
<dbReference type="AlphaFoldDB" id="A0A7J5BPM5"/>
<evidence type="ECO:0000313" key="4">
    <source>
        <dbReference type="EMBL" id="KAB1655074.1"/>
    </source>
</evidence>
<feature type="compositionally biased region" description="Low complexity" evidence="1">
    <location>
        <begin position="44"/>
        <end position="63"/>
    </location>
</feature>
<gene>
    <name evidence="4" type="ORF">F8O01_12475</name>
</gene>
<evidence type="ECO:0000259" key="3">
    <source>
        <dbReference type="Pfam" id="PF13845"/>
    </source>
</evidence>
<proteinExistence type="predicted"/>
<feature type="chain" id="PRO_5029581208" description="Septum formation-related domain-containing protein" evidence="2">
    <location>
        <begin position="35"/>
        <end position="184"/>
    </location>
</feature>
<protein>
    <recommendedName>
        <fullName evidence="3">Septum formation-related domain-containing protein</fullName>
    </recommendedName>
</protein>
<evidence type="ECO:0000256" key="2">
    <source>
        <dbReference type="SAM" id="SignalP"/>
    </source>
</evidence>
<dbReference type="Proteomes" id="UP000467240">
    <property type="component" value="Unassembled WGS sequence"/>
</dbReference>
<sequence>MRPSKFRRVVMVCTTALASMALLSGCTLVTTILAASEPTLDPLPTVTEEPIATTPTPTPAEVGTPTDFFNLKPGDCFDLNVDESAALLYVSCDPPHLYEAYASYSMPGESTYPGDDEVDMFATTSCLDSFTSYVGTTHAQSMFTISWISPTQRSWESLNDREILCTLTPVDGYATTGSAKDSRR</sequence>
<feature type="domain" description="Septum formation-related" evidence="3">
    <location>
        <begin position="74"/>
        <end position="170"/>
    </location>
</feature>
<name>A0A7J5BPM5_9MICO</name>
<evidence type="ECO:0000313" key="5">
    <source>
        <dbReference type="Proteomes" id="UP000467240"/>
    </source>
</evidence>
<feature type="region of interest" description="Disordered" evidence="1">
    <location>
        <begin position="43"/>
        <end position="63"/>
    </location>
</feature>
<reference evidence="4 5" key="1">
    <citation type="submission" date="2019-09" db="EMBL/GenBank/DDBJ databases">
        <title>Phylogeny of genus Pseudoclavibacter and closely related genus.</title>
        <authorList>
            <person name="Li Y."/>
        </authorList>
    </citation>
    <scope>NUCLEOTIDE SEQUENCE [LARGE SCALE GENOMIC DNA]</scope>
    <source>
        <strain evidence="4 5">DSM 23821</strain>
    </source>
</reference>
<keyword evidence="2" id="KW-0732">Signal</keyword>
<dbReference type="Pfam" id="PF13845">
    <property type="entry name" value="Septum_form"/>
    <property type="match status" value="1"/>
</dbReference>